<keyword evidence="8" id="KW-0378">Hydrolase</keyword>
<dbReference type="GO" id="GO:0008360">
    <property type="term" value="P:regulation of cell shape"/>
    <property type="evidence" value="ECO:0007669"/>
    <property type="project" value="UniProtKB-KW"/>
</dbReference>
<evidence type="ECO:0000259" key="17">
    <source>
        <dbReference type="SMART" id="SM00936"/>
    </source>
</evidence>
<dbReference type="GO" id="GO:0071555">
    <property type="term" value="P:cell wall organization"/>
    <property type="evidence" value="ECO:0007669"/>
    <property type="project" value="UniProtKB-KW"/>
</dbReference>
<feature type="domain" description="Peptidase S11 D-Ala-D-Ala carboxypeptidase A C-terminal" evidence="17">
    <location>
        <begin position="279"/>
        <end position="370"/>
    </location>
</feature>
<dbReference type="PANTHER" id="PTHR21581">
    <property type="entry name" value="D-ALANYL-D-ALANINE CARBOXYPEPTIDASE"/>
    <property type="match status" value="1"/>
</dbReference>
<evidence type="ECO:0000313" key="19">
    <source>
        <dbReference type="EMBL" id="SEM60607.1"/>
    </source>
</evidence>
<gene>
    <name evidence="18" type="ORF">GZ22_08685</name>
    <name evidence="19" type="ORF">SAMN04489762_0521</name>
</gene>
<dbReference type="InterPro" id="IPR015956">
    <property type="entry name" value="Peniciliin-bd_prot_C_sf"/>
</dbReference>
<keyword evidence="11" id="KW-0961">Cell wall biogenesis/degradation</keyword>
<dbReference type="GO" id="GO:0009252">
    <property type="term" value="P:peptidoglycan biosynthetic process"/>
    <property type="evidence" value="ECO:0007669"/>
    <property type="project" value="UniProtKB-UniPathway"/>
</dbReference>
<evidence type="ECO:0000256" key="2">
    <source>
        <dbReference type="ARBA" id="ARBA00004752"/>
    </source>
</evidence>
<dbReference type="Gene3D" id="2.60.410.10">
    <property type="entry name" value="D-Ala-D-Ala carboxypeptidase, C-terminal domain"/>
    <property type="match status" value="1"/>
</dbReference>
<reference evidence="18 20" key="1">
    <citation type="submission" date="2014-07" db="EMBL/GenBank/DDBJ databases">
        <title>Complete genome sequence of a moderately halophilic bacterium Terribacillus aidingensis MP602, isolated from Cryptomeria fortunei in Tianmu mountain in China.</title>
        <authorList>
            <person name="Wang Y."/>
            <person name="Lu P."/>
            <person name="Zhang L."/>
        </authorList>
    </citation>
    <scope>NUCLEOTIDE SEQUENCE [LARGE SCALE GENOMIC DNA]</scope>
    <source>
        <strain evidence="18 20">MP602</strain>
    </source>
</reference>
<feature type="active site" description="Proton acceptor" evidence="13">
    <location>
        <position position="66"/>
    </location>
</feature>
<evidence type="ECO:0000256" key="13">
    <source>
        <dbReference type="PIRSR" id="PIRSR618044-1"/>
    </source>
</evidence>
<dbReference type="GO" id="GO:0006508">
    <property type="term" value="P:proteolysis"/>
    <property type="evidence" value="ECO:0007669"/>
    <property type="project" value="UniProtKB-KW"/>
</dbReference>
<dbReference type="EMBL" id="FOCD01000001">
    <property type="protein sequence ID" value="SEM60607.1"/>
    <property type="molecule type" value="Genomic_DNA"/>
</dbReference>
<accession>A0AAX2EB45</accession>
<sequence>MKKMSLLSLLIAFVISLMALPPQTFAAKQEGTTATAKSSILIERDTGRVLAGENMEEQLPPASMTKIMTMLLIMEEIDAGKLRYDEKVRASEYAASMGGSQIFLEPGEEMTVKDLLKGVAVASGNDASVALAEKIAGTEDGFVQKMNEKARELGLTHTKFQNVTGLPANDHYSTAKDMAMMARALLEHEEITEFTSIYEDYLRKDSDDPFWLVNTNKLVKFYPGVDGLKTGFTKEARYCLTATAKKDGMRVIAVVMGAETPKQRNNEVSQLLDYGFNQFTVKQLYKQDQTVAKLDMLKARDKDVPVVTSTPVSLLVKKGEKLGELTTKIVYNPDLSLPLKAGEQVGVLEVKADGKHVSSTPLIMKEDVPKASYWLLIKRSFDDVVKFH</sequence>
<keyword evidence="7 16" id="KW-0732">Signal</keyword>
<dbReference type="EC" id="3.4.16.4" evidence="4"/>
<evidence type="ECO:0000256" key="12">
    <source>
        <dbReference type="ARBA" id="ARBA00034000"/>
    </source>
</evidence>
<evidence type="ECO:0000256" key="11">
    <source>
        <dbReference type="ARBA" id="ARBA00023316"/>
    </source>
</evidence>
<keyword evidence="6" id="KW-0645">Protease</keyword>
<comment type="function">
    <text evidence="1">Removes C-terminal D-alanyl residues from sugar-peptide cell wall precursors.</text>
</comment>
<dbReference type="SUPFAM" id="SSF56601">
    <property type="entry name" value="beta-lactamase/transpeptidase-like"/>
    <property type="match status" value="1"/>
</dbReference>
<dbReference type="Gene3D" id="3.40.710.10">
    <property type="entry name" value="DD-peptidase/beta-lactamase superfamily"/>
    <property type="match status" value="1"/>
</dbReference>
<comment type="similarity">
    <text evidence="3 15">Belongs to the peptidase S11 family.</text>
</comment>
<evidence type="ECO:0000313" key="21">
    <source>
        <dbReference type="Proteomes" id="UP000199735"/>
    </source>
</evidence>
<dbReference type="EMBL" id="CP008876">
    <property type="protein sequence ID" value="AIF66704.1"/>
    <property type="molecule type" value="Genomic_DNA"/>
</dbReference>
<evidence type="ECO:0000313" key="20">
    <source>
        <dbReference type="Proteomes" id="UP000027980"/>
    </source>
</evidence>
<evidence type="ECO:0000256" key="4">
    <source>
        <dbReference type="ARBA" id="ARBA00012448"/>
    </source>
</evidence>
<dbReference type="AlphaFoldDB" id="A0A075LK25"/>
<evidence type="ECO:0000256" key="7">
    <source>
        <dbReference type="ARBA" id="ARBA00022729"/>
    </source>
</evidence>
<feature type="active site" evidence="13">
    <location>
        <position position="123"/>
    </location>
</feature>
<evidence type="ECO:0000256" key="1">
    <source>
        <dbReference type="ARBA" id="ARBA00003217"/>
    </source>
</evidence>
<protein>
    <recommendedName>
        <fullName evidence="4">serine-type D-Ala-D-Ala carboxypeptidase</fullName>
        <ecNumber evidence="4">3.4.16.4</ecNumber>
    </recommendedName>
</protein>
<dbReference type="Pfam" id="PF00768">
    <property type="entry name" value="Peptidase_S11"/>
    <property type="match status" value="1"/>
</dbReference>
<dbReference type="SMART" id="SM00936">
    <property type="entry name" value="PBP5_C"/>
    <property type="match status" value="1"/>
</dbReference>
<evidence type="ECO:0000256" key="15">
    <source>
        <dbReference type="RuleBase" id="RU004016"/>
    </source>
</evidence>
<dbReference type="InterPro" id="IPR012338">
    <property type="entry name" value="Beta-lactam/transpept-like"/>
</dbReference>
<dbReference type="InterPro" id="IPR037167">
    <property type="entry name" value="Peptidase_S11_C_sf"/>
</dbReference>
<name>A0A075LK25_9BACI</name>
<dbReference type="PRINTS" id="PR00725">
    <property type="entry name" value="DADACBPTASE1"/>
</dbReference>
<evidence type="ECO:0000256" key="9">
    <source>
        <dbReference type="ARBA" id="ARBA00022960"/>
    </source>
</evidence>
<dbReference type="HOGENOM" id="CLU_027070_8_0_9"/>
<evidence type="ECO:0000256" key="5">
    <source>
        <dbReference type="ARBA" id="ARBA00022645"/>
    </source>
</evidence>
<comment type="pathway">
    <text evidence="2">Cell wall biogenesis; peptidoglycan biosynthesis.</text>
</comment>
<keyword evidence="9" id="KW-0133">Cell shape</keyword>
<keyword evidence="5 18" id="KW-0121">Carboxypeptidase</keyword>
<dbReference type="Pfam" id="PF07943">
    <property type="entry name" value="PBP5_C"/>
    <property type="match status" value="1"/>
</dbReference>
<feature type="signal peptide" evidence="16">
    <location>
        <begin position="1"/>
        <end position="26"/>
    </location>
</feature>
<dbReference type="PANTHER" id="PTHR21581:SF6">
    <property type="entry name" value="TRAFFICKING PROTEIN PARTICLE COMPLEX SUBUNIT 12"/>
    <property type="match status" value="1"/>
</dbReference>
<dbReference type="RefSeq" id="WP_038561047.1">
    <property type="nucleotide sequence ID" value="NZ_CP008876.1"/>
</dbReference>
<keyword evidence="10" id="KW-0573">Peptidoglycan synthesis</keyword>
<dbReference type="InterPro" id="IPR018044">
    <property type="entry name" value="Peptidase_S11"/>
</dbReference>
<dbReference type="Proteomes" id="UP000027980">
    <property type="component" value="Chromosome"/>
</dbReference>
<dbReference type="InterPro" id="IPR012907">
    <property type="entry name" value="Peptidase_S11_C"/>
</dbReference>
<evidence type="ECO:0000256" key="16">
    <source>
        <dbReference type="SAM" id="SignalP"/>
    </source>
</evidence>
<dbReference type="KEGG" id="tap:GZ22_08685"/>
<comment type="catalytic activity">
    <reaction evidence="12">
        <text>Preferential cleavage: (Ac)2-L-Lys-D-Ala-|-D-Ala. Also transpeptidation of peptidyl-alanyl moieties that are N-acyl substituents of D-alanine.</text>
        <dbReference type="EC" id="3.4.16.4"/>
    </reaction>
</comment>
<dbReference type="GeneID" id="34220811"/>
<organism evidence="18 20">
    <name type="scientific">Terribacillus saccharophilus</name>
    <dbReference type="NCBI Taxonomy" id="361277"/>
    <lineage>
        <taxon>Bacteria</taxon>
        <taxon>Bacillati</taxon>
        <taxon>Bacillota</taxon>
        <taxon>Bacilli</taxon>
        <taxon>Bacillales</taxon>
        <taxon>Bacillaceae</taxon>
        <taxon>Terribacillus</taxon>
    </lineage>
</organism>
<dbReference type="InterPro" id="IPR001967">
    <property type="entry name" value="Peptidase_S11_N"/>
</dbReference>
<feature type="chain" id="PRO_5001707291" description="serine-type D-Ala-D-Ala carboxypeptidase" evidence="16">
    <location>
        <begin position="27"/>
        <end position="388"/>
    </location>
</feature>
<evidence type="ECO:0000256" key="10">
    <source>
        <dbReference type="ARBA" id="ARBA00022984"/>
    </source>
</evidence>
<feature type="binding site" evidence="14">
    <location>
        <position position="229"/>
    </location>
    <ligand>
        <name>substrate</name>
    </ligand>
</feature>
<dbReference type="GO" id="GO:0009002">
    <property type="term" value="F:serine-type D-Ala-D-Ala carboxypeptidase activity"/>
    <property type="evidence" value="ECO:0007669"/>
    <property type="project" value="UniProtKB-EC"/>
</dbReference>
<reference evidence="19 21" key="2">
    <citation type="submission" date="2016-10" db="EMBL/GenBank/DDBJ databases">
        <authorList>
            <person name="Varghese N."/>
            <person name="Submissions S."/>
        </authorList>
    </citation>
    <scope>NUCLEOTIDE SEQUENCE [LARGE SCALE GENOMIC DNA]</scope>
    <source>
        <strain evidence="19 21">DSM 21619</strain>
    </source>
</reference>
<evidence type="ECO:0000256" key="14">
    <source>
        <dbReference type="PIRSR" id="PIRSR618044-2"/>
    </source>
</evidence>
<evidence type="ECO:0000256" key="3">
    <source>
        <dbReference type="ARBA" id="ARBA00007164"/>
    </source>
</evidence>
<evidence type="ECO:0000313" key="18">
    <source>
        <dbReference type="EMBL" id="AIF66704.1"/>
    </source>
</evidence>
<dbReference type="SUPFAM" id="SSF69189">
    <property type="entry name" value="Penicillin-binding protein associated domain"/>
    <property type="match status" value="1"/>
</dbReference>
<evidence type="ECO:0000256" key="8">
    <source>
        <dbReference type="ARBA" id="ARBA00022801"/>
    </source>
</evidence>
<proteinExistence type="inferred from homology"/>
<accession>A0A075LK25</accession>
<dbReference type="Proteomes" id="UP000199735">
    <property type="component" value="Unassembled WGS sequence"/>
</dbReference>
<feature type="active site" description="Acyl-ester intermediate" evidence="13">
    <location>
        <position position="63"/>
    </location>
</feature>
<dbReference type="OrthoDB" id="9791132at2"/>
<dbReference type="UniPathway" id="UPA00219"/>
<evidence type="ECO:0000256" key="6">
    <source>
        <dbReference type="ARBA" id="ARBA00022670"/>
    </source>
</evidence>